<dbReference type="Proteomes" id="UP000016505">
    <property type="component" value="Chromosome I"/>
</dbReference>
<evidence type="ECO:0000259" key="7">
    <source>
        <dbReference type="PROSITE" id="PS51352"/>
    </source>
</evidence>
<dbReference type="SUPFAM" id="SSF52833">
    <property type="entry name" value="Thioredoxin-like"/>
    <property type="match status" value="1"/>
</dbReference>
<dbReference type="InterPro" id="IPR013766">
    <property type="entry name" value="Thioredoxin_domain"/>
</dbReference>
<gene>
    <name evidence="8" type="ORF">PARC_a3482</name>
</gene>
<keyword evidence="3 6" id="KW-0560">Oxidoreductase</keyword>
<evidence type="ECO:0000256" key="3">
    <source>
        <dbReference type="ARBA" id="ARBA00023002"/>
    </source>
</evidence>
<evidence type="ECO:0000256" key="4">
    <source>
        <dbReference type="ARBA" id="ARBA00023284"/>
    </source>
</evidence>
<dbReference type="KEGG" id="part:PARC_a3482"/>
<dbReference type="PANTHER" id="PTHR10430:SF16">
    <property type="entry name" value="PEROXIREDOXIN-5, MITOCHONDRIAL"/>
    <property type="match status" value="1"/>
</dbReference>
<keyword evidence="1 6" id="KW-0575">Peroxidase</keyword>
<dbReference type="PROSITE" id="PS51352">
    <property type="entry name" value="THIOREDOXIN_2"/>
    <property type="match status" value="1"/>
</dbReference>
<dbReference type="InterPro" id="IPR037944">
    <property type="entry name" value="PRX5-like"/>
</dbReference>
<proteinExistence type="inferred from homology"/>
<dbReference type="AlphaFoldDB" id="A0A290S844"/>
<evidence type="ECO:0000256" key="2">
    <source>
        <dbReference type="ARBA" id="ARBA00022862"/>
    </source>
</evidence>
<feature type="domain" description="Thioredoxin" evidence="7">
    <location>
        <begin position="2"/>
        <end position="157"/>
    </location>
</feature>
<dbReference type="GO" id="GO:0008379">
    <property type="term" value="F:thioredoxin peroxidase activity"/>
    <property type="evidence" value="ECO:0007669"/>
    <property type="project" value="InterPro"/>
</dbReference>
<dbReference type="Gene3D" id="3.40.30.10">
    <property type="entry name" value="Glutaredoxin"/>
    <property type="match status" value="1"/>
</dbReference>
<comment type="catalytic activity">
    <reaction evidence="6">
        <text>a hydroperoxide + 2 glutathione = an alcohol + glutathione disulfide + H2O</text>
        <dbReference type="Rhea" id="RHEA:62632"/>
        <dbReference type="ChEBI" id="CHEBI:15377"/>
        <dbReference type="ChEBI" id="CHEBI:30879"/>
        <dbReference type="ChEBI" id="CHEBI:35924"/>
        <dbReference type="ChEBI" id="CHEBI:57925"/>
        <dbReference type="ChEBI" id="CHEBI:58297"/>
        <dbReference type="EC" id="1.11.1.27"/>
    </reaction>
</comment>
<name>A0A290S844_9GAMM</name>
<keyword evidence="4 6" id="KW-0676">Redox-active center</keyword>
<evidence type="ECO:0000256" key="5">
    <source>
        <dbReference type="PIRSR" id="PIRSR637944-1"/>
    </source>
</evidence>
<evidence type="ECO:0000256" key="1">
    <source>
        <dbReference type="ARBA" id="ARBA00022559"/>
    </source>
</evidence>
<dbReference type="RefSeq" id="WP_007586078.1">
    <property type="nucleotide sequence ID" value="NZ_CP011025.1"/>
</dbReference>
<dbReference type="FunFam" id="3.40.30.10:FF:000020">
    <property type="entry name" value="Peroxiredoxin"/>
    <property type="match status" value="1"/>
</dbReference>
<evidence type="ECO:0000313" key="9">
    <source>
        <dbReference type="Proteomes" id="UP000016505"/>
    </source>
</evidence>
<comment type="similarity">
    <text evidence="6">Belongs to the peroxiredoxin family. Prx5 subfamily.</text>
</comment>
<evidence type="ECO:0000313" key="8">
    <source>
        <dbReference type="EMBL" id="ATC87845.1"/>
    </source>
</evidence>
<dbReference type="InterPro" id="IPR013740">
    <property type="entry name" value="Redoxin"/>
</dbReference>
<dbReference type="EMBL" id="CP011025">
    <property type="protein sequence ID" value="ATC87845.1"/>
    <property type="molecule type" value="Genomic_DNA"/>
</dbReference>
<dbReference type="GO" id="GO:0034599">
    <property type="term" value="P:cellular response to oxidative stress"/>
    <property type="evidence" value="ECO:0007669"/>
    <property type="project" value="InterPro"/>
</dbReference>
<dbReference type="InterPro" id="IPR036249">
    <property type="entry name" value="Thioredoxin-like_sf"/>
</dbReference>
<evidence type="ECO:0000256" key="6">
    <source>
        <dbReference type="RuleBase" id="RU366011"/>
    </source>
</evidence>
<dbReference type="GO" id="GO:0042744">
    <property type="term" value="P:hydrogen peroxide catabolic process"/>
    <property type="evidence" value="ECO:0007669"/>
    <property type="project" value="TreeGrafter"/>
</dbReference>
<protein>
    <recommendedName>
        <fullName evidence="6">Glutathione-dependent peroxiredoxin</fullName>
        <ecNumber evidence="6">1.11.1.27</ecNumber>
    </recommendedName>
</protein>
<dbReference type="PANTHER" id="PTHR10430">
    <property type="entry name" value="PEROXIREDOXIN"/>
    <property type="match status" value="1"/>
</dbReference>
<reference evidence="8 9" key="1">
    <citation type="journal article" date="2012" name="J. Bacteriol.">
        <title>Genome sequences of type strains of seven species of the marine bacterium Pseudoalteromonas.</title>
        <authorList>
            <person name="Xie B.B."/>
            <person name="Shu Y.L."/>
            <person name="Qin Q.L."/>
            <person name="Rong J.C."/>
            <person name="Zhang X.Y."/>
            <person name="Chen X.L."/>
            <person name="Shi M."/>
            <person name="He H.L."/>
            <person name="Zhou B.C."/>
            <person name="Zhang Y.Z."/>
        </authorList>
    </citation>
    <scope>NUCLEOTIDE SEQUENCE [LARGE SCALE GENOMIC DNA]</scope>
    <source>
        <strain evidence="8 9">A 37-1-2</strain>
    </source>
</reference>
<comment type="function">
    <text evidence="6">Thiol-specific peroxidase that catalyzes the reduction of hydrogen peroxide and organic hydroperoxides to water and alcohols, respectively. Plays a role in cell protection against oxidative stress by detoxifying peroxides.</text>
</comment>
<dbReference type="GO" id="GO:0005737">
    <property type="term" value="C:cytoplasm"/>
    <property type="evidence" value="ECO:0007669"/>
    <property type="project" value="TreeGrafter"/>
</dbReference>
<feature type="active site" description="Cysteine sulfenic acid (-SOH) intermediate" evidence="5">
    <location>
        <position position="48"/>
    </location>
</feature>
<accession>A0A290S844</accession>
<dbReference type="OrthoDB" id="9800621at2"/>
<dbReference type="CDD" id="cd03013">
    <property type="entry name" value="PRX5_like"/>
    <property type="match status" value="1"/>
</dbReference>
<dbReference type="Pfam" id="PF08534">
    <property type="entry name" value="Redoxin"/>
    <property type="match status" value="1"/>
</dbReference>
<dbReference type="GO" id="GO:0045454">
    <property type="term" value="P:cell redox homeostasis"/>
    <property type="evidence" value="ECO:0007669"/>
    <property type="project" value="TreeGrafter"/>
</dbReference>
<dbReference type="EC" id="1.11.1.27" evidence="6"/>
<sequence length="157" mass="16989">MIEQGQELPSVTLTQLTDDGMQSLTNKELFEGKKVVLFAVPGAFTPTCSNAHLPEFITLADKIKAKGVDAIYCVSVNDAFVMKAWGDSQNAQEITMLADGDGSFTKSLGLDKDTASFGGLRSTRYAMIVENAVVTGLFVEQDKEFVVSRAESVLEKL</sequence>
<organism evidence="8 9">
    <name type="scientific">Pseudoalteromonas arctica A 37-1-2</name>
    <dbReference type="NCBI Taxonomy" id="1117313"/>
    <lineage>
        <taxon>Bacteria</taxon>
        <taxon>Pseudomonadati</taxon>
        <taxon>Pseudomonadota</taxon>
        <taxon>Gammaproteobacteria</taxon>
        <taxon>Alteromonadales</taxon>
        <taxon>Pseudoalteromonadaceae</taxon>
        <taxon>Pseudoalteromonas</taxon>
    </lineage>
</organism>
<keyword evidence="2 6" id="KW-0049">Antioxidant</keyword>